<evidence type="ECO:0000313" key="4">
    <source>
        <dbReference type="Proteomes" id="UP000078544"/>
    </source>
</evidence>
<accession>A0A162IF79</accession>
<feature type="compositionally biased region" description="Basic and acidic residues" evidence="1">
    <location>
        <begin position="260"/>
        <end position="322"/>
    </location>
</feature>
<feature type="region of interest" description="Disordered" evidence="1">
    <location>
        <begin position="258"/>
        <end position="322"/>
    </location>
</feature>
<dbReference type="OrthoDB" id="4868762at2759"/>
<organism evidence="3 4">
    <name type="scientific">Moelleriella libera RCEF 2490</name>
    <dbReference type="NCBI Taxonomy" id="1081109"/>
    <lineage>
        <taxon>Eukaryota</taxon>
        <taxon>Fungi</taxon>
        <taxon>Dikarya</taxon>
        <taxon>Ascomycota</taxon>
        <taxon>Pezizomycotina</taxon>
        <taxon>Sordariomycetes</taxon>
        <taxon>Hypocreomycetidae</taxon>
        <taxon>Hypocreales</taxon>
        <taxon>Clavicipitaceae</taxon>
        <taxon>Moelleriella</taxon>
    </lineage>
</organism>
<keyword evidence="4" id="KW-1185">Reference proteome</keyword>
<dbReference type="Gene3D" id="3.90.210.10">
    <property type="entry name" value="Heat-Labile Enterotoxin, subunit A"/>
    <property type="match status" value="1"/>
</dbReference>
<name>A0A162IF79_9HYPO</name>
<dbReference type="AlphaFoldDB" id="A0A162IF79"/>
<evidence type="ECO:0000256" key="1">
    <source>
        <dbReference type="SAM" id="MobiDB-lite"/>
    </source>
</evidence>
<feature type="signal peptide" evidence="2">
    <location>
        <begin position="1"/>
        <end position="22"/>
    </location>
</feature>
<proteinExistence type="predicted"/>
<evidence type="ECO:0000313" key="3">
    <source>
        <dbReference type="EMBL" id="KZZ92553.1"/>
    </source>
</evidence>
<protein>
    <submittedName>
        <fullName evidence="3">Uncharacterized protein</fullName>
    </submittedName>
</protein>
<feature type="chain" id="PRO_5007835680" evidence="2">
    <location>
        <begin position="23"/>
        <end position="322"/>
    </location>
</feature>
<keyword evidence="2" id="KW-0732">Signal</keyword>
<reference evidence="3 4" key="1">
    <citation type="journal article" date="2016" name="Genome Biol. Evol.">
        <title>Divergent and convergent evolution of fungal pathogenicity.</title>
        <authorList>
            <person name="Shang Y."/>
            <person name="Xiao G."/>
            <person name="Zheng P."/>
            <person name="Cen K."/>
            <person name="Zhan S."/>
            <person name="Wang C."/>
        </authorList>
    </citation>
    <scope>NUCLEOTIDE SEQUENCE [LARGE SCALE GENOMIC DNA]</scope>
    <source>
        <strain evidence="3 4">RCEF 2490</strain>
    </source>
</reference>
<sequence length="322" mass="34720">MHLLSRGLLLLFAACALGEASGANDASSPIKRAATNEAKGDPKYPLVSAASIANEDTVFGAKIDKKGYLYRGDNRPETKIFYEGFTAKGTVMDLNVQLSHGADTGFISITRSLKTATDQYSHGRTGSKTEIGYVYILDPDLVPDGHYIPNIKKGAAVALNAELAVGAKIPPEAIIGVYKHIPEKSSPIYIRNKVTYAGNKKWKLSVGERFVKCVDNVCKKFKTLTGNGAAVPAEAKGVDLEDGVKVVVDDAPVQAGEISEIEKKPEVENKPAKKPVDENKPAKKPVDEKQPAKKPVDEKKPAKKPAEPKGRADKEKWLKCLA</sequence>
<dbReference type="EMBL" id="AZGY01000015">
    <property type="protein sequence ID" value="KZZ92553.1"/>
    <property type="molecule type" value="Genomic_DNA"/>
</dbReference>
<dbReference type="SUPFAM" id="SSF56399">
    <property type="entry name" value="ADP-ribosylation"/>
    <property type="match status" value="1"/>
</dbReference>
<dbReference type="Proteomes" id="UP000078544">
    <property type="component" value="Unassembled WGS sequence"/>
</dbReference>
<evidence type="ECO:0000256" key="2">
    <source>
        <dbReference type="SAM" id="SignalP"/>
    </source>
</evidence>
<comment type="caution">
    <text evidence="3">The sequence shown here is derived from an EMBL/GenBank/DDBJ whole genome shotgun (WGS) entry which is preliminary data.</text>
</comment>
<gene>
    <name evidence="3" type="ORF">AAL_06179</name>
</gene>